<keyword evidence="7" id="KW-1185">Reference proteome</keyword>
<evidence type="ECO:0000313" key="7">
    <source>
        <dbReference type="Proteomes" id="UP001501788"/>
    </source>
</evidence>
<dbReference type="Pfam" id="PF03466">
    <property type="entry name" value="LysR_substrate"/>
    <property type="match status" value="1"/>
</dbReference>
<gene>
    <name evidence="6" type="ORF">GCM10023090_13890</name>
</gene>
<keyword evidence="4" id="KW-0804">Transcription</keyword>
<keyword evidence="2" id="KW-0805">Transcription regulation</keyword>
<protein>
    <submittedName>
        <fullName evidence="6">LysR family transcriptional regulator</fullName>
    </submittedName>
</protein>
<dbReference type="InterPro" id="IPR036390">
    <property type="entry name" value="WH_DNA-bd_sf"/>
</dbReference>
<accession>A0ABP8L4F8</accession>
<evidence type="ECO:0000256" key="1">
    <source>
        <dbReference type="ARBA" id="ARBA00009437"/>
    </source>
</evidence>
<dbReference type="PROSITE" id="PS50931">
    <property type="entry name" value="HTH_LYSR"/>
    <property type="match status" value="1"/>
</dbReference>
<dbReference type="InterPro" id="IPR005119">
    <property type="entry name" value="LysR_subst-bd"/>
</dbReference>
<evidence type="ECO:0000256" key="2">
    <source>
        <dbReference type="ARBA" id="ARBA00023015"/>
    </source>
</evidence>
<feature type="domain" description="HTH lysR-type" evidence="5">
    <location>
        <begin position="7"/>
        <end position="64"/>
    </location>
</feature>
<dbReference type="InterPro" id="IPR036388">
    <property type="entry name" value="WH-like_DNA-bd_sf"/>
</dbReference>
<dbReference type="Pfam" id="PF00126">
    <property type="entry name" value="HTH_1"/>
    <property type="match status" value="1"/>
</dbReference>
<dbReference type="RefSeq" id="WP_345062599.1">
    <property type="nucleotide sequence ID" value="NZ_BAABEX010000008.1"/>
</dbReference>
<evidence type="ECO:0000313" key="6">
    <source>
        <dbReference type="EMBL" id="GAA4422613.1"/>
    </source>
</evidence>
<proteinExistence type="inferred from homology"/>
<evidence type="ECO:0000256" key="4">
    <source>
        <dbReference type="ARBA" id="ARBA00023163"/>
    </source>
</evidence>
<dbReference type="EMBL" id="BAABEX010000008">
    <property type="protein sequence ID" value="GAA4422613.1"/>
    <property type="molecule type" value="Genomic_DNA"/>
</dbReference>
<dbReference type="SUPFAM" id="SSF46785">
    <property type="entry name" value="Winged helix' DNA-binding domain"/>
    <property type="match status" value="1"/>
</dbReference>
<sequence length="305" mass="33164">MTSQSWDDLKRMAVFASVVRHGSMSAAARALGMTPSAVSQQVRQLEHSGGVTLLHRSTRKLRLTEVGERYHAQCAAMAAAAQQARDELAASREQPGGELRMSAPVGFGRHIAPALGPLLQQHPGLRLRLLVDDARIDLIEARVDLAIRFGPLPDSGWAARRLGAMQWWLCAAPGWLTAHGSPADVAALTALPWVGFSREPGGLRLELRSPDGVTHPLQVQPRMASNNQLSIQQMCEGGLGVALLGSMDVHESLQAGRLVRLWPDWSFGTLDLWAVTPQRETQPAKVRHAVHALQAYLRQLPGVLD</sequence>
<name>A0ABP8L4F8_9BURK</name>
<dbReference type="SUPFAM" id="SSF53850">
    <property type="entry name" value="Periplasmic binding protein-like II"/>
    <property type="match status" value="1"/>
</dbReference>
<dbReference type="Gene3D" id="1.10.10.10">
    <property type="entry name" value="Winged helix-like DNA-binding domain superfamily/Winged helix DNA-binding domain"/>
    <property type="match status" value="1"/>
</dbReference>
<organism evidence="6 7">
    <name type="scientific">Acidovorax lacteus</name>
    <dbReference type="NCBI Taxonomy" id="1924988"/>
    <lineage>
        <taxon>Bacteria</taxon>
        <taxon>Pseudomonadati</taxon>
        <taxon>Pseudomonadota</taxon>
        <taxon>Betaproteobacteria</taxon>
        <taxon>Burkholderiales</taxon>
        <taxon>Comamonadaceae</taxon>
        <taxon>Acidovorax</taxon>
    </lineage>
</organism>
<dbReference type="InterPro" id="IPR058163">
    <property type="entry name" value="LysR-type_TF_proteobact-type"/>
</dbReference>
<dbReference type="PANTHER" id="PTHR30537">
    <property type="entry name" value="HTH-TYPE TRANSCRIPTIONAL REGULATOR"/>
    <property type="match status" value="1"/>
</dbReference>
<comment type="similarity">
    <text evidence="1">Belongs to the LysR transcriptional regulatory family.</text>
</comment>
<reference evidence="7" key="1">
    <citation type="journal article" date="2019" name="Int. J. Syst. Evol. Microbiol.">
        <title>The Global Catalogue of Microorganisms (GCM) 10K type strain sequencing project: providing services to taxonomists for standard genome sequencing and annotation.</title>
        <authorList>
            <consortium name="The Broad Institute Genomics Platform"/>
            <consortium name="The Broad Institute Genome Sequencing Center for Infectious Disease"/>
            <person name="Wu L."/>
            <person name="Ma J."/>
        </authorList>
    </citation>
    <scope>NUCLEOTIDE SEQUENCE [LARGE SCALE GENOMIC DNA]</scope>
    <source>
        <strain evidence="7">JCM 31890</strain>
    </source>
</reference>
<dbReference type="CDD" id="cd08422">
    <property type="entry name" value="PBP2_CrgA_like"/>
    <property type="match status" value="1"/>
</dbReference>
<evidence type="ECO:0000256" key="3">
    <source>
        <dbReference type="ARBA" id="ARBA00023125"/>
    </source>
</evidence>
<dbReference type="InterPro" id="IPR000847">
    <property type="entry name" value="LysR_HTH_N"/>
</dbReference>
<dbReference type="Gene3D" id="3.40.190.290">
    <property type="match status" value="1"/>
</dbReference>
<dbReference type="Proteomes" id="UP001501788">
    <property type="component" value="Unassembled WGS sequence"/>
</dbReference>
<keyword evidence="3" id="KW-0238">DNA-binding</keyword>
<dbReference type="PANTHER" id="PTHR30537:SF30">
    <property type="entry name" value="TRANSCRIPTIONAL REGULATOR-RELATED"/>
    <property type="match status" value="1"/>
</dbReference>
<evidence type="ECO:0000259" key="5">
    <source>
        <dbReference type="PROSITE" id="PS50931"/>
    </source>
</evidence>
<comment type="caution">
    <text evidence="6">The sequence shown here is derived from an EMBL/GenBank/DDBJ whole genome shotgun (WGS) entry which is preliminary data.</text>
</comment>